<dbReference type="SUPFAM" id="SSF53067">
    <property type="entry name" value="Actin-like ATPase domain"/>
    <property type="match status" value="2"/>
</dbReference>
<accession>D3F8X4</accession>
<dbReference type="RefSeq" id="WP_012936020.1">
    <property type="nucleotide sequence ID" value="NC_013739.1"/>
</dbReference>
<dbReference type="PANTHER" id="PTHR30005:SF0">
    <property type="entry name" value="RETROGRADE REGULATION PROTEIN 2"/>
    <property type="match status" value="1"/>
</dbReference>
<comment type="similarity">
    <text evidence="1">Belongs to the GppA/Ppx family.</text>
</comment>
<gene>
    <name evidence="3" type="ordered locus">Cwoe_4556</name>
</gene>
<evidence type="ECO:0000313" key="3">
    <source>
        <dbReference type="EMBL" id="ADB52969.1"/>
    </source>
</evidence>
<dbReference type="eggNOG" id="COG0248">
    <property type="taxonomic scope" value="Bacteria"/>
</dbReference>
<dbReference type="STRING" id="469383.Cwoe_4556"/>
<dbReference type="InterPro" id="IPR043129">
    <property type="entry name" value="ATPase_NBD"/>
</dbReference>
<evidence type="ECO:0000259" key="2">
    <source>
        <dbReference type="Pfam" id="PF02541"/>
    </source>
</evidence>
<dbReference type="GO" id="GO:0016462">
    <property type="term" value="F:pyrophosphatase activity"/>
    <property type="evidence" value="ECO:0007669"/>
    <property type="project" value="TreeGrafter"/>
</dbReference>
<dbReference type="OrthoDB" id="9793035at2"/>
<dbReference type="PANTHER" id="PTHR30005">
    <property type="entry name" value="EXOPOLYPHOSPHATASE"/>
    <property type="match status" value="1"/>
</dbReference>
<dbReference type="AlphaFoldDB" id="D3F8X4"/>
<protein>
    <submittedName>
        <fullName evidence="3">Ppx/GppA phosphatase</fullName>
    </submittedName>
</protein>
<sequence>MRVACIDIGSNTTRLLVADHAGGALLPVVQVRAFTQLGRASRPQEPLAEDVVASLAEVVAEQAAAAREAGATAVRVVATAALRRVSNGVAVCAALSGAAGRPVELLSAEEEARLAFAGATASLACGPAEPIGVADVGGGSSELIVGTRADGVTWSRSLALGSGDLADVHLCADPPVAAELQAVRGAVAAALAGVTAPPVTRAVAVGGSATSLARLVGPRLDADALACAVEKLVAAPAAVVAVDHELDPARVRLLPAGLLVLAGVVALLGPLEVADGGLREGVVLGLATAGS</sequence>
<reference evidence="4" key="2">
    <citation type="submission" date="2010-01" db="EMBL/GenBank/DDBJ databases">
        <title>The complete genome of Conexibacter woesei DSM 14684.</title>
        <authorList>
            <consortium name="US DOE Joint Genome Institute (JGI-PGF)"/>
            <person name="Lucas S."/>
            <person name="Copeland A."/>
            <person name="Lapidus A."/>
            <person name="Glavina del Rio T."/>
            <person name="Dalin E."/>
            <person name="Tice H."/>
            <person name="Bruce D."/>
            <person name="Goodwin L."/>
            <person name="Pitluck S."/>
            <person name="Kyrpides N."/>
            <person name="Mavromatis K."/>
            <person name="Ivanova N."/>
            <person name="Mikhailova N."/>
            <person name="Chertkov O."/>
            <person name="Brettin T."/>
            <person name="Detter J.C."/>
            <person name="Han C."/>
            <person name="Larimer F."/>
            <person name="Land M."/>
            <person name="Hauser L."/>
            <person name="Markowitz V."/>
            <person name="Cheng J.-F."/>
            <person name="Hugenholtz P."/>
            <person name="Woyke T."/>
            <person name="Wu D."/>
            <person name="Pukall R."/>
            <person name="Steenblock K."/>
            <person name="Schneider S."/>
            <person name="Klenk H.-P."/>
            <person name="Eisen J.A."/>
        </authorList>
    </citation>
    <scope>NUCLEOTIDE SEQUENCE [LARGE SCALE GENOMIC DNA]</scope>
    <source>
        <strain evidence="4">DSM 14684 / CIP 108061 / JCM 11494 / NBRC 100937 / ID131577</strain>
    </source>
</reference>
<evidence type="ECO:0000313" key="4">
    <source>
        <dbReference type="Proteomes" id="UP000008229"/>
    </source>
</evidence>
<dbReference type="HOGENOM" id="CLU_025908_1_2_11"/>
<dbReference type="Gene3D" id="3.30.420.150">
    <property type="entry name" value="Exopolyphosphatase. Domain 2"/>
    <property type="match status" value="1"/>
</dbReference>
<keyword evidence="4" id="KW-1185">Reference proteome</keyword>
<proteinExistence type="inferred from homology"/>
<feature type="domain" description="Ppx/GppA phosphatase N-terminal" evidence="2">
    <location>
        <begin position="16"/>
        <end position="286"/>
    </location>
</feature>
<dbReference type="Pfam" id="PF02541">
    <property type="entry name" value="Ppx-GppA"/>
    <property type="match status" value="1"/>
</dbReference>
<dbReference type="Proteomes" id="UP000008229">
    <property type="component" value="Chromosome"/>
</dbReference>
<dbReference type="InterPro" id="IPR050273">
    <property type="entry name" value="GppA/Ppx_hydrolase"/>
</dbReference>
<dbReference type="Gene3D" id="3.30.420.40">
    <property type="match status" value="1"/>
</dbReference>
<organism evidence="3 4">
    <name type="scientific">Conexibacter woesei (strain DSM 14684 / CCUG 47730 / CIP 108061 / JCM 11494 / NBRC 100937 / ID131577)</name>
    <dbReference type="NCBI Taxonomy" id="469383"/>
    <lineage>
        <taxon>Bacteria</taxon>
        <taxon>Bacillati</taxon>
        <taxon>Actinomycetota</taxon>
        <taxon>Thermoleophilia</taxon>
        <taxon>Solirubrobacterales</taxon>
        <taxon>Conexibacteraceae</taxon>
        <taxon>Conexibacter</taxon>
    </lineage>
</organism>
<evidence type="ECO:0000256" key="1">
    <source>
        <dbReference type="ARBA" id="ARBA00007125"/>
    </source>
</evidence>
<dbReference type="KEGG" id="cwo:Cwoe_4556"/>
<dbReference type="EMBL" id="CP001854">
    <property type="protein sequence ID" value="ADB52969.1"/>
    <property type="molecule type" value="Genomic_DNA"/>
</dbReference>
<reference evidence="3 4" key="1">
    <citation type="journal article" date="2010" name="Stand. Genomic Sci.">
        <title>Complete genome sequence of Conexibacter woesei type strain (ID131577).</title>
        <authorList>
            <person name="Pukall R."/>
            <person name="Lapidus A."/>
            <person name="Glavina Del Rio T."/>
            <person name="Copeland A."/>
            <person name="Tice H."/>
            <person name="Cheng J.-F."/>
            <person name="Lucas S."/>
            <person name="Chen F."/>
            <person name="Nolan M."/>
            <person name="Bruce D."/>
            <person name="Goodwin L."/>
            <person name="Pitluck S."/>
            <person name="Mavromatis K."/>
            <person name="Ivanova N."/>
            <person name="Ovchinnikova G."/>
            <person name="Pati A."/>
            <person name="Chen A."/>
            <person name="Palaniappan K."/>
            <person name="Land M."/>
            <person name="Hauser L."/>
            <person name="Chang Y.-J."/>
            <person name="Jeffries C.D."/>
            <person name="Chain P."/>
            <person name="Meincke L."/>
            <person name="Sims D."/>
            <person name="Brettin T."/>
            <person name="Detter J.C."/>
            <person name="Rohde M."/>
            <person name="Goeker M."/>
            <person name="Bristow J."/>
            <person name="Eisen J.A."/>
            <person name="Markowitz V."/>
            <person name="Kyrpides N.C."/>
            <person name="Klenk H.-P."/>
            <person name="Hugenholtz P."/>
        </authorList>
    </citation>
    <scope>NUCLEOTIDE SEQUENCE [LARGE SCALE GENOMIC DNA]</scope>
    <source>
        <strain evidence="4">DSM 14684 / CIP 108061 / JCM 11494 / NBRC 100937 / ID131577</strain>
    </source>
</reference>
<dbReference type="InterPro" id="IPR003695">
    <property type="entry name" value="Ppx_GppA_N"/>
</dbReference>
<name>D3F8X4_CONWI</name>